<organism evidence="1 2">
    <name type="scientific">Microbulbifer agarilyticus</name>
    <dbReference type="NCBI Taxonomy" id="260552"/>
    <lineage>
        <taxon>Bacteria</taxon>
        <taxon>Pseudomonadati</taxon>
        <taxon>Pseudomonadota</taxon>
        <taxon>Gammaproteobacteria</taxon>
        <taxon>Cellvibrionales</taxon>
        <taxon>Microbulbiferaceae</taxon>
        <taxon>Microbulbifer</taxon>
    </lineage>
</organism>
<proteinExistence type="predicted"/>
<dbReference type="EMBL" id="CP019650">
    <property type="protein sequence ID" value="AQQ68834.1"/>
    <property type="molecule type" value="Genomic_DNA"/>
</dbReference>
<name>A0A1Q2M817_9GAMM</name>
<accession>A0A1Q2M817</accession>
<evidence type="ECO:0000313" key="2">
    <source>
        <dbReference type="Proteomes" id="UP000188219"/>
    </source>
</evidence>
<dbReference type="KEGG" id="maga:Mag101_15235"/>
<sequence length="395" mass="42497">MSAPISPQSLSTRNTSLIAGRNAGKPIRCTTEYQESFEKLQRAANRGHHWARMAMKELNALTTGMQGKNNVYVRPGERQISTGNAQYYVFLPGLKATVVRWPNDQFCITKLVMDEHYYQITNNAESNTRLGLYRAKSDGHTNGWKVRHVPDGKVLPQASRIVTISDGHYPTAADAARYSADGVRDFLGADTSSLSVNGCDLHYSPAKKELGGLFCYNALATDDSRGSAVHLANSMEKAQGVKNVRWIADAGGSVVLTQAMQILADKNISLTGHTVYLHKPKTSPAKVVRLAHELDLNVNKKIANTGLSVSGAISKFSVAGVRIKNPDDPYDRSYHASLWLKGAITVSTPLGVAAAIAGGPVSAILGGIATAIGGFGVTYSVGQSVAQGVRRKYRI</sequence>
<reference evidence="1" key="1">
    <citation type="submission" date="2017-02" db="EMBL/GenBank/DDBJ databases">
        <title>Genome of Microbulbifer agarilyticus GP101.</title>
        <authorList>
            <person name="Jung J."/>
            <person name="Bae S.S."/>
            <person name="Baek K."/>
        </authorList>
    </citation>
    <scope>NUCLEOTIDE SEQUENCE [LARGE SCALE GENOMIC DNA]</scope>
    <source>
        <strain evidence="1">GP101</strain>
    </source>
</reference>
<keyword evidence="2" id="KW-1185">Reference proteome</keyword>
<protein>
    <submittedName>
        <fullName evidence="1">Uncharacterized protein</fullName>
    </submittedName>
</protein>
<gene>
    <name evidence="1" type="ORF">Mag101_15235</name>
</gene>
<dbReference type="AlphaFoldDB" id="A0A1Q2M817"/>
<evidence type="ECO:0000313" key="1">
    <source>
        <dbReference type="EMBL" id="AQQ68834.1"/>
    </source>
</evidence>
<dbReference type="Proteomes" id="UP000188219">
    <property type="component" value="Chromosome"/>
</dbReference>